<dbReference type="GO" id="GO:0006886">
    <property type="term" value="P:intracellular protein transport"/>
    <property type="evidence" value="ECO:0007669"/>
    <property type="project" value="InterPro"/>
</dbReference>
<dbReference type="PANTHER" id="PTHR14076">
    <property type="entry name" value="RECEPTOR ACTIVITY MODIFYING PROTEIN RAMP"/>
    <property type="match status" value="1"/>
</dbReference>
<dbReference type="GO" id="GO:0005886">
    <property type="term" value="C:plasma membrane"/>
    <property type="evidence" value="ECO:0007669"/>
    <property type="project" value="UniProtKB-SubCell"/>
</dbReference>
<keyword evidence="10" id="KW-0675">Receptor</keyword>
<comment type="subcellular location">
    <subcellularLocation>
        <location evidence="1">Cell membrane</location>
        <topology evidence="1">Single-pass type I membrane protein</topology>
    </subcellularLocation>
</comment>
<dbReference type="GO" id="GO:0032870">
    <property type="term" value="P:cellular response to hormone stimulus"/>
    <property type="evidence" value="ECO:0007669"/>
    <property type="project" value="TreeGrafter"/>
</dbReference>
<evidence type="ECO:0000256" key="6">
    <source>
        <dbReference type="ARBA" id="ARBA00022729"/>
    </source>
</evidence>
<evidence type="ECO:0000313" key="13">
    <source>
        <dbReference type="EMBL" id="CAH1238897.1"/>
    </source>
</evidence>
<evidence type="ECO:0000256" key="12">
    <source>
        <dbReference type="SAM" id="SignalP"/>
    </source>
</evidence>
<accession>A0A8J9VFI3</accession>
<dbReference type="GO" id="GO:0006816">
    <property type="term" value="P:calcium ion transport"/>
    <property type="evidence" value="ECO:0007669"/>
    <property type="project" value="TreeGrafter"/>
</dbReference>
<evidence type="ECO:0000256" key="3">
    <source>
        <dbReference type="ARBA" id="ARBA00022448"/>
    </source>
</evidence>
<feature type="signal peptide" evidence="12">
    <location>
        <begin position="1"/>
        <end position="24"/>
    </location>
</feature>
<evidence type="ECO:0000256" key="4">
    <source>
        <dbReference type="ARBA" id="ARBA00022475"/>
    </source>
</evidence>
<dbReference type="GO" id="GO:0009986">
    <property type="term" value="C:cell surface"/>
    <property type="evidence" value="ECO:0007669"/>
    <property type="project" value="TreeGrafter"/>
</dbReference>
<dbReference type="GO" id="GO:0043235">
    <property type="term" value="C:receptor complex"/>
    <property type="evidence" value="ECO:0007669"/>
    <property type="project" value="TreeGrafter"/>
</dbReference>
<evidence type="ECO:0000256" key="10">
    <source>
        <dbReference type="ARBA" id="ARBA00023170"/>
    </source>
</evidence>
<evidence type="ECO:0000256" key="11">
    <source>
        <dbReference type="SAM" id="Phobius"/>
    </source>
</evidence>
<dbReference type="EMBL" id="OV696695">
    <property type="protein sequence ID" value="CAH1238897.1"/>
    <property type="molecule type" value="Genomic_DNA"/>
</dbReference>
<sequence>MSPTIAHPHARLILWCLSIGLGNCLLSDEIHDLVQSVEAWRDCPEAAIYQEYLKYCTSIFVENLRKLGNQSDICLWPDASPAAMEPYNHLTLCLGIAANETNCKEMMLFNRFMLAIHRRFYSNCETPLEKPKDAPKRIIASFVSLTTVTTLLAAGLLAGSDYIHKAS</sequence>
<dbReference type="AlphaFoldDB" id="A0A8J9VFI3"/>
<proteinExistence type="inferred from homology"/>
<name>A0A8J9VFI3_BRALA</name>
<dbReference type="FunFam" id="1.10.150.510:FF:000004">
    <property type="entry name" value="Receptor activity modifying protein 1"/>
    <property type="match status" value="1"/>
</dbReference>
<evidence type="ECO:0000256" key="8">
    <source>
        <dbReference type="ARBA" id="ARBA00023136"/>
    </source>
</evidence>
<keyword evidence="4" id="KW-1003">Cell membrane</keyword>
<evidence type="ECO:0000256" key="2">
    <source>
        <dbReference type="ARBA" id="ARBA00007087"/>
    </source>
</evidence>
<evidence type="ECO:0000256" key="1">
    <source>
        <dbReference type="ARBA" id="ARBA00004251"/>
    </source>
</evidence>
<dbReference type="GO" id="GO:0008277">
    <property type="term" value="P:regulation of G protein-coupled receptor signaling pathway"/>
    <property type="evidence" value="ECO:0007669"/>
    <property type="project" value="InterPro"/>
</dbReference>
<dbReference type="Proteomes" id="UP000838412">
    <property type="component" value="Chromosome 10"/>
</dbReference>
<dbReference type="Gene3D" id="1.10.150.510">
    <property type="entry name" value="Receptor activity modifying family"/>
    <property type="match status" value="1"/>
</dbReference>
<dbReference type="GO" id="GO:0015026">
    <property type="term" value="F:coreceptor activity"/>
    <property type="evidence" value="ECO:0007669"/>
    <property type="project" value="InterPro"/>
</dbReference>
<dbReference type="Pfam" id="PF04901">
    <property type="entry name" value="RAMP"/>
    <property type="match status" value="1"/>
</dbReference>
<keyword evidence="9" id="KW-1015">Disulfide bond</keyword>
<keyword evidence="8 11" id="KW-0472">Membrane</keyword>
<dbReference type="GO" id="GO:0072659">
    <property type="term" value="P:protein localization to plasma membrane"/>
    <property type="evidence" value="ECO:0007669"/>
    <property type="project" value="TreeGrafter"/>
</dbReference>
<evidence type="ECO:0000256" key="7">
    <source>
        <dbReference type="ARBA" id="ARBA00022989"/>
    </source>
</evidence>
<keyword evidence="5 11" id="KW-0812">Transmembrane</keyword>
<feature type="transmembrane region" description="Helical" evidence="11">
    <location>
        <begin position="138"/>
        <end position="158"/>
    </location>
</feature>
<feature type="chain" id="PRO_5035445046" evidence="12">
    <location>
        <begin position="25"/>
        <end position="167"/>
    </location>
</feature>
<dbReference type="InterPro" id="IPR038126">
    <property type="entry name" value="RAMP_sf"/>
</dbReference>
<evidence type="ECO:0000313" key="14">
    <source>
        <dbReference type="Proteomes" id="UP000838412"/>
    </source>
</evidence>
<keyword evidence="7 11" id="KW-1133">Transmembrane helix</keyword>
<dbReference type="OrthoDB" id="10003458at2759"/>
<reference evidence="13" key="1">
    <citation type="submission" date="2022-01" db="EMBL/GenBank/DDBJ databases">
        <authorList>
            <person name="Braso-Vives M."/>
        </authorList>
    </citation>
    <scope>NUCLEOTIDE SEQUENCE</scope>
</reference>
<dbReference type="GO" id="GO:0007186">
    <property type="term" value="P:G protein-coupled receptor signaling pathway"/>
    <property type="evidence" value="ECO:0007669"/>
    <property type="project" value="TreeGrafter"/>
</dbReference>
<organism evidence="13 14">
    <name type="scientific">Branchiostoma lanceolatum</name>
    <name type="common">Common lancelet</name>
    <name type="synonym">Amphioxus lanceolatum</name>
    <dbReference type="NCBI Taxonomy" id="7740"/>
    <lineage>
        <taxon>Eukaryota</taxon>
        <taxon>Metazoa</taxon>
        <taxon>Chordata</taxon>
        <taxon>Cephalochordata</taxon>
        <taxon>Leptocardii</taxon>
        <taxon>Amphioxiformes</taxon>
        <taxon>Branchiostomatidae</taxon>
        <taxon>Branchiostoma</taxon>
    </lineage>
</organism>
<keyword evidence="6 12" id="KW-0732">Signal</keyword>
<evidence type="ECO:0000256" key="5">
    <source>
        <dbReference type="ARBA" id="ARBA00022692"/>
    </source>
</evidence>
<protein>
    <submittedName>
        <fullName evidence="13">Hypp5661 protein</fullName>
    </submittedName>
</protein>
<evidence type="ECO:0000256" key="9">
    <source>
        <dbReference type="ARBA" id="ARBA00023157"/>
    </source>
</evidence>
<keyword evidence="3" id="KW-0813">Transport</keyword>
<comment type="similarity">
    <text evidence="2">Belongs to the RAMP family.</text>
</comment>
<dbReference type="InterPro" id="IPR006985">
    <property type="entry name" value="RAMP"/>
</dbReference>
<keyword evidence="14" id="KW-1185">Reference proteome</keyword>
<dbReference type="PANTHER" id="PTHR14076:SF7">
    <property type="entry name" value="RECEPTOR ACTIVITY-MODIFYING PROTEIN 1-LIKE"/>
    <property type="match status" value="1"/>
</dbReference>
<gene>
    <name evidence="13" type="primary">Hypp5661</name>
    <name evidence="13" type="ORF">BLAG_LOCUS3330</name>
</gene>
<dbReference type="GO" id="GO:0031623">
    <property type="term" value="P:receptor internalization"/>
    <property type="evidence" value="ECO:0007669"/>
    <property type="project" value="TreeGrafter"/>
</dbReference>